<accession>K7YIZ4</accession>
<dbReference type="KEGG" id="thal:A1OE_1431"/>
<dbReference type="AlphaFoldDB" id="K7YIZ4"/>
<protein>
    <submittedName>
        <fullName evidence="1">Uncharacterized protein</fullName>
    </submittedName>
</protein>
<keyword evidence="2" id="KW-1185">Reference proteome</keyword>
<proteinExistence type="predicted"/>
<evidence type="ECO:0000313" key="1">
    <source>
        <dbReference type="EMBL" id="AFX99600.1"/>
    </source>
</evidence>
<dbReference type="EMBL" id="CP003539">
    <property type="protein sequence ID" value="AFX99600.1"/>
    <property type="molecule type" value="Genomic_DNA"/>
</dbReference>
<sequence length="46" mass="5372">MIVFSVFASRHLYNNLIFKQNSYLLLPLVSMSCMRVDALCLDLYKT</sequence>
<organism evidence="1 2">
    <name type="scientific">Candidatus Endolissoclinum faulkneri L2</name>
    <dbReference type="NCBI Taxonomy" id="1193729"/>
    <lineage>
        <taxon>Bacteria</taxon>
        <taxon>Pseudomonadati</taxon>
        <taxon>Pseudomonadota</taxon>
        <taxon>Alphaproteobacteria</taxon>
        <taxon>Rhodospirillales</taxon>
        <taxon>Rhodospirillaceae</taxon>
        <taxon>Candidatus Endolissoclinum</taxon>
    </lineage>
</organism>
<dbReference type="HOGENOM" id="CLU_3181455_0_0_5"/>
<dbReference type="Proteomes" id="UP000010077">
    <property type="component" value="Chromosome"/>
</dbReference>
<reference evidence="1 2" key="1">
    <citation type="journal article" date="2012" name="Proc. Natl. Acad. Sci. U.S.A.">
        <title>Genome streamlining and chemical defense in a coral reef symbiosis.</title>
        <authorList>
            <person name="Kwan J.C."/>
            <person name="Donia M.S."/>
            <person name="Han A.W."/>
            <person name="Hirose E."/>
            <person name="Haygood M.G."/>
            <person name="Schmidt E.W."/>
        </authorList>
    </citation>
    <scope>NUCLEOTIDE SEQUENCE [LARGE SCALE GENOMIC DNA]</scope>
    <source>
        <strain evidence="1 2">L2</strain>
    </source>
</reference>
<gene>
    <name evidence="1" type="ORF">A1OE_1431</name>
</gene>
<dbReference type="STRING" id="1193729.A1OE_1431"/>
<evidence type="ECO:0000313" key="2">
    <source>
        <dbReference type="Proteomes" id="UP000010077"/>
    </source>
</evidence>
<name>K7YIZ4_9PROT</name>